<reference evidence="1" key="1">
    <citation type="submission" date="2021-02" db="EMBL/GenBank/DDBJ databases">
        <authorList>
            <person name="Nowell W R."/>
        </authorList>
    </citation>
    <scope>NUCLEOTIDE SEQUENCE</scope>
</reference>
<evidence type="ECO:0000313" key="2">
    <source>
        <dbReference type="Proteomes" id="UP000681967"/>
    </source>
</evidence>
<feature type="non-terminal residue" evidence="1">
    <location>
        <position position="1"/>
    </location>
</feature>
<evidence type="ECO:0000313" key="1">
    <source>
        <dbReference type="EMBL" id="CAF4542192.1"/>
    </source>
</evidence>
<organism evidence="1 2">
    <name type="scientific">Rotaria magnacalcarata</name>
    <dbReference type="NCBI Taxonomy" id="392030"/>
    <lineage>
        <taxon>Eukaryota</taxon>
        <taxon>Metazoa</taxon>
        <taxon>Spiralia</taxon>
        <taxon>Gnathifera</taxon>
        <taxon>Rotifera</taxon>
        <taxon>Eurotatoria</taxon>
        <taxon>Bdelloidea</taxon>
        <taxon>Philodinida</taxon>
        <taxon>Philodinidae</taxon>
        <taxon>Rotaria</taxon>
    </lineage>
</organism>
<gene>
    <name evidence="1" type="ORF">BYL167_LOCUS37749</name>
</gene>
<feature type="non-terminal residue" evidence="1">
    <location>
        <position position="60"/>
    </location>
</feature>
<dbReference type="AlphaFoldDB" id="A0A8S2Y9P2"/>
<name>A0A8S2Y9P2_9BILA</name>
<comment type="caution">
    <text evidence="1">The sequence shown here is derived from an EMBL/GenBank/DDBJ whole genome shotgun (WGS) entry which is preliminary data.</text>
</comment>
<dbReference type="EMBL" id="CAJOBH010086259">
    <property type="protein sequence ID" value="CAF4542192.1"/>
    <property type="molecule type" value="Genomic_DNA"/>
</dbReference>
<sequence length="60" mass="6947">KNRNIATDLLDILTESHQEVPEWLEGIARETKKDNYSRRNYGASRRAGAFGARDYRNHGQ</sequence>
<protein>
    <submittedName>
        <fullName evidence="1">Uncharacterized protein</fullName>
    </submittedName>
</protein>
<dbReference type="Proteomes" id="UP000681967">
    <property type="component" value="Unassembled WGS sequence"/>
</dbReference>
<proteinExistence type="predicted"/>
<accession>A0A8S2Y9P2</accession>